<dbReference type="PRINTS" id="PR00344">
    <property type="entry name" value="BCTRLSENSOR"/>
</dbReference>
<proteinExistence type="predicted"/>
<dbReference type="InterPro" id="IPR011047">
    <property type="entry name" value="Quinoprotein_ADH-like_sf"/>
</dbReference>
<evidence type="ECO:0000256" key="2">
    <source>
        <dbReference type="ARBA" id="ARBA00012438"/>
    </source>
</evidence>
<dbReference type="InterPro" id="IPR003594">
    <property type="entry name" value="HATPase_dom"/>
</dbReference>
<keyword evidence="7" id="KW-0418">Kinase</keyword>
<dbReference type="PANTHER" id="PTHR43547">
    <property type="entry name" value="TWO-COMPONENT HISTIDINE KINASE"/>
    <property type="match status" value="1"/>
</dbReference>
<dbReference type="CDD" id="cd00075">
    <property type="entry name" value="HATPase"/>
    <property type="match status" value="1"/>
</dbReference>
<dbReference type="SUPFAM" id="SSF50998">
    <property type="entry name" value="Quinoprotein alcohol dehydrogenase-like"/>
    <property type="match status" value="1"/>
</dbReference>
<dbReference type="PANTHER" id="PTHR43547:SF2">
    <property type="entry name" value="HYBRID SIGNAL TRANSDUCTION HISTIDINE KINASE C"/>
    <property type="match status" value="1"/>
</dbReference>
<protein>
    <recommendedName>
        <fullName evidence="2">histidine kinase</fullName>
        <ecNumber evidence="2">2.7.13.3</ecNumber>
    </recommendedName>
</protein>
<keyword evidence="7" id="KW-0808">Transferase</keyword>
<dbReference type="InterPro" id="IPR013783">
    <property type="entry name" value="Ig-like_fold"/>
</dbReference>
<keyword evidence="5" id="KW-0472">Membrane</keyword>
<dbReference type="EC" id="2.7.13.3" evidence="2"/>
<dbReference type="Gene3D" id="2.130.10.10">
    <property type="entry name" value="YVTN repeat-like/Quinoprotein amine dehydrogenase"/>
    <property type="match status" value="2"/>
</dbReference>
<dbReference type="GO" id="GO:0016301">
    <property type="term" value="F:kinase activity"/>
    <property type="evidence" value="ECO:0007669"/>
    <property type="project" value="UniProtKB-KW"/>
</dbReference>
<name>A0ABW9RW86_9BACT</name>
<evidence type="ECO:0000313" key="7">
    <source>
        <dbReference type="EMBL" id="MTI28457.1"/>
    </source>
</evidence>
<reference evidence="7 8" key="1">
    <citation type="submission" date="2019-02" db="EMBL/GenBank/DDBJ databases">
        <authorList>
            <person name="Goldberg S.R."/>
            <person name="Haltli B.A."/>
            <person name="Correa H."/>
            <person name="Russell K.G."/>
        </authorList>
    </citation>
    <scope>NUCLEOTIDE SEQUENCE [LARGE SCALE GENOMIC DNA]</scope>
    <source>
        <strain evidence="7 8">JCM 16186</strain>
    </source>
</reference>
<keyword evidence="5" id="KW-0812">Transmembrane</keyword>
<organism evidence="7 8">
    <name type="scientific">Fulvivirga kasyanovii</name>
    <dbReference type="NCBI Taxonomy" id="396812"/>
    <lineage>
        <taxon>Bacteria</taxon>
        <taxon>Pseudomonadati</taxon>
        <taxon>Bacteroidota</taxon>
        <taxon>Cytophagia</taxon>
        <taxon>Cytophagales</taxon>
        <taxon>Fulvivirgaceae</taxon>
        <taxon>Fulvivirga</taxon>
    </lineage>
</organism>
<dbReference type="InterPro" id="IPR036890">
    <property type="entry name" value="HATPase_C_sf"/>
</dbReference>
<gene>
    <name evidence="7" type="ORF">E1163_26105</name>
</gene>
<feature type="domain" description="Histidine kinase" evidence="6">
    <location>
        <begin position="848"/>
        <end position="1063"/>
    </location>
</feature>
<evidence type="ECO:0000313" key="8">
    <source>
        <dbReference type="Proteomes" id="UP000798808"/>
    </source>
</evidence>
<evidence type="ECO:0000259" key="6">
    <source>
        <dbReference type="PROSITE" id="PS50109"/>
    </source>
</evidence>
<dbReference type="Gene3D" id="1.10.287.130">
    <property type="match status" value="1"/>
</dbReference>
<dbReference type="InterPro" id="IPR015943">
    <property type="entry name" value="WD40/YVTN_repeat-like_dom_sf"/>
</dbReference>
<feature type="coiled-coil region" evidence="4">
    <location>
        <begin position="786"/>
        <end position="838"/>
    </location>
</feature>
<sequence>MQWQIALFSKNQILMVDKKHYKRSLLISCIQLIMLCMVLACTTLNTVAQQMFVRSFPQSGQNLQVKQDRQGIIYVTNTNGLLTYDGSNWSLMPMPNNSYPISLAIDNADNIYIGANEDLGYFLKDSTGNYTYSSLVPKLSEKYRQVGNVHTTIIHDGSVFFCDEKHVYVYTKGNFKVLDFESYASWSMFVAGNHLFFLNLDYELLEYTKKGLIKIDLKKDFRIWDMEDYIEDKSLALDNQGRIWLFNASDFNEEWHLITGNYLDLPEGTKIQQIKYTKNNQIALFTVNGIIFINEQGKIVSRVYEVPYEDACLDASHNLWVTTPSDVLMISTSSPLNYYDERDGLNDYILCLAKAGDYEYVGTEKGLYYRKGRSGFSLLPQTARPIEGVWNLYCKKTQIYAAHNDGVFEVTGDKVTKITDHMYVMSLCGVRQDSNALIMGTYNSGIWLLKKKHDGWKKNKIKGFDEHTRYMQTDSEGNIWISHDTKGIWKLRLNAKMDTVISREFYDMKRGLPSNINNRIFCLNNNRLVATTTNGVYRYHNETDRFEPEIRINEALGENVVVYSISETPEGNLLLWAMRAAGEATAYYLKKQTNENYSLIEAPFKKITQSIPPTSIDVDTRILHVSPEEIWISHKESLIAYNPRQQTFYDDTVRTHIKYAWTKDSLIHSNWQTKREHIIPYSKNTLHFQFTSTFYESAEKLKYQYILSGFDDNWSAWNNTGEAVFTNLREGDYTFLVRAKNVYDKVGDPAYFKFHIQPPWYRTTWAYLTYISLSILLVYWIIHIKTKNVERQKLLLQKEVNKKTRELLTMNEEITAINEDIYLKNQEISKQADELKELNFTKDKIFSVISHDLRGSVKQIPELLNLFDSGYISAEEFRSLIPNLKEASRNLSSLTDNLLHWAKCQMNGIEVKKSNFNLIEVVDETLRLLNAHAEKKGLQLVNDTDKELPVCADKDMIRLLLRNLISNAIKFTPKNGVITIRSERKEDSIHVSVTDTGVGLTTDEIDKILGREFFTKYGTAGEKGSGLGLMLCKEFAELHGGNLFIKGVPGQGSEFSFTIPYSL</sequence>
<evidence type="ECO:0000256" key="3">
    <source>
        <dbReference type="ARBA" id="ARBA00022553"/>
    </source>
</evidence>
<evidence type="ECO:0000256" key="4">
    <source>
        <dbReference type="SAM" id="Coils"/>
    </source>
</evidence>
<dbReference type="InterPro" id="IPR005467">
    <property type="entry name" value="His_kinase_dom"/>
</dbReference>
<dbReference type="EMBL" id="SMLW01000664">
    <property type="protein sequence ID" value="MTI28457.1"/>
    <property type="molecule type" value="Genomic_DNA"/>
</dbReference>
<dbReference type="Gene3D" id="3.30.565.10">
    <property type="entry name" value="Histidine kinase-like ATPase, C-terminal domain"/>
    <property type="match status" value="1"/>
</dbReference>
<accession>A0ABW9RW86</accession>
<dbReference type="SUPFAM" id="SSF47384">
    <property type="entry name" value="Homodimeric domain of signal transducing histidine kinase"/>
    <property type="match status" value="1"/>
</dbReference>
<dbReference type="Proteomes" id="UP000798808">
    <property type="component" value="Unassembled WGS sequence"/>
</dbReference>
<feature type="transmembrane region" description="Helical" evidence="5">
    <location>
        <begin position="764"/>
        <end position="782"/>
    </location>
</feature>
<dbReference type="SUPFAM" id="SSF55874">
    <property type="entry name" value="ATPase domain of HSP90 chaperone/DNA topoisomerase II/histidine kinase"/>
    <property type="match status" value="1"/>
</dbReference>
<dbReference type="Pfam" id="PF02518">
    <property type="entry name" value="HATPase_c"/>
    <property type="match status" value="1"/>
</dbReference>
<dbReference type="PROSITE" id="PS50109">
    <property type="entry name" value="HIS_KIN"/>
    <property type="match status" value="1"/>
</dbReference>
<comment type="catalytic activity">
    <reaction evidence="1">
        <text>ATP + protein L-histidine = ADP + protein N-phospho-L-histidine.</text>
        <dbReference type="EC" id="2.7.13.3"/>
    </reaction>
</comment>
<keyword evidence="3" id="KW-0597">Phosphoprotein</keyword>
<keyword evidence="5" id="KW-1133">Transmembrane helix</keyword>
<comment type="caution">
    <text evidence="7">The sequence shown here is derived from an EMBL/GenBank/DDBJ whole genome shotgun (WGS) entry which is preliminary data.</text>
</comment>
<dbReference type="InterPro" id="IPR036097">
    <property type="entry name" value="HisK_dim/P_sf"/>
</dbReference>
<evidence type="ECO:0000256" key="5">
    <source>
        <dbReference type="SAM" id="Phobius"/>
    </source>
</evidence>
<dbReference type="Gene3D" id="2.60.40.10">
    <property type="entry name" value="Immunoglobulins"/>
    <property type="match status" value="1"/>
</dbReference>
<evidence type="ECO:0000256" key="1">
    <source>
        <dbReference type="ARBA" id="ARBA00000085"/>
    </source>
</evidence>
<dbReference type="InterPro" id="IPR004358">
    <property type="entry name" value="Sig_transdc_His_kin-like_C"/>
</dbReference>
<dbReference type="SMART" id="SM00387">
    <property type="entry name" value="HATPase_c"/>
    <property type="match status" value="1"/>
</dbReference>
<keyword evidence="8" id="KW-1185">Reference proteome</keyword>
<keyword evidence="4" id="KW-0175">Coiled coil</keyword>
<dbReference type="Pfam" id="PF07495">
    <property type="entry name" value="Y_Y_Y"/>
    <property type="match status" value="1"/>
</dbReference>
<dbReference type="InterPro" id="IPR011123">
    <property type="entry name" value="Y_Y_Y"/>
</dbReference>